<protein>
    <recommendedName>
        <fullName evidence="1">GST N-terminal domain-containing protein</fullName>
    </recommendedName>
</protein>
<feature type="domain" description="GST N-terminal" evidence="1">
    <location>
        <begin position="22"/>
        <end position="105"/>
    </location>
</feature>
<sequence>MTYSTSILPASAHGNLNFNQDSKFVLHYFNYHGLGATIRALLCFGEVLWENQIQPFPEWMETKPTTPFGCIPILKETLISTGEEFAIPESQAIERYLGRKFGLMGDTPREQTLNDIFYAQATVLWVKYTETVL</sequence>
<evidence type="ECO:0000313" key="2">
    <source>
        <dbReference type="EMBL" id="KAF9328055.1"/>
    </source>
</evidence>
<organism evidence="2 3">
    <name type="scientific">Podila minutissima</name>
    <dbReference type="NCBI Taxonomy" id="64525"/>
    <lineage>
        <taxon>Eukaryota</taxon>
        <taxon>Fungi</taxon>
        <taxon>Fungi incertae sedis</taxon>
        <taxon>Mucoromycota</taxon>
        <taxon>Mortierellomycotina</taxon>
        <taxon>Mortierellomycetes</taxon>
        <taxon>Mortierellales</taxon>
        <taxon>Mortierellaceae</taxon>
        <taxon>Podila</taxon>
    </lineage>
</organism>
<dbReference type="InterPro" id="IPR004045">
    <property type="entry name" value="Glutathione_S-Trfase_N"/>
</dbReference>
<dbReference type="InterPro" id="IPR050213">
    <property type="entry name" value="GST_superfamily"/>
</dbReference>
<dbReference type="Gene3D" id="3.40.30.10">
    <property type="entry name" value="Glutaredoxin"/>
    <property type="match status" value="1"/>
</dbReference>
<dbReference type="SUPFAM" id="SSF52833">
    <property type="entry name" value="Thioredoxin-like"/>
    <property type="match status" value="1"/>
</dbReference>
<dbReference type="PROSITE" id="PS50404">
    <property type="entry name" value="GST_NTER"/>
    <property type="match status" value="1"/>
</dbReference>
<feature type="non-terminal residue" evidence="2">
    <location>
        <position position="133"/>
    </location>
</feature>
<keyword evidence="3" id="KW-1185">Reference proteome</keyword>
<reference evidence="2" key="1">
    <citation type="journal article" date="2020" name="Fungal Divers.">
        <title>Resolving the Mortierellaceae phylogeny through synthesis of multi-gene phylogenetics and phylogenomics.</title>
        <authorList>
            <person name="Vandepol N."/>
            <person name="Liber J."/>
            <person name="Desiro A."/>
            <person name="Na H."/>
            <person name="Kennedy M."/>
            <person name="Barry K."/>
            <person name="Grigoriev I.V."/>
            <person name="Miller A.N."/>
            <person name="O'Donnell K."/>
            <person name="Stajich J.E."/>
            <person name="Bonito G."/>
        </authorList>
    </citation>
    <scope>NUCLEOTIDE SEQUENCE</scope>
    <source>
        <strain evidence="2">NVP1</strain>
    </source>
</reference>
<dbReference type="AlphaFoldDB" id="A0A9P5SIC8"/>
<dbReference type="EMBL" id="JAAAUY010000601">
    <property type="protein sequence ID" value="KAF9328055.1"/>
    <property type="molecule type" value="Genomic_DNA"/>
</dbReference>
<accession>A0A9P5SIC8</accession>
<dbReference type="GO" id="GO:0004364">
    <property type="term" value="F:glutathione transferase activity"/>
    <property type="evidence" value="ECO:0007669"/>
    <property type="project" value="TreeGrafter"/>
</dbReference>
<dbReference type="InterPro" id="IPR036249">
    <property type="entry name" value="Thioredoxin-like_sf"/>
</dbReference>
<comment type="caution">
    <text evidence="2">The sequence shown here is derived from an EMBL/GenBank/DDBJ whole genome shotgun (WGS) entry which is preliminary data.</text>
</comment>
<dbReference type="Proteomes" id="UP000696485">
    <property type="component" value="Unassembled WGS sequence"/>
</dbReference>
<gene>
    <name evidence="2" type="ORF">BG006_008741</name>
</gene>
<proteinExistence type="predicted"/>
<dbReference type="PANTHER" id="PTHR11571">
    <property type="entry name" value="GLUTATHIONE S-TRANSFERASE"/>
    <property type="match status" value="1"/>
</dbReference>
<dbReference type="PANTHER" id="PTHR11571:SF256">
    <property type="entry name" value="GST C-TERMINAL DOMAIN-CONTAINING PROTEIN-RELATED"/>
    <property type="match status" value="1"/>
</dbReference>
<name>A0A9P5SIC8_9FUNG</name>
<dbReference type="GO" id="GO:0006749">
    <property type="term" value="P:glutathione metabolic process"/>
    <property type="evidence" value="ECO:0007669"/>
    <property type="project" value="TreeGrafter"/>
</dbReference>
<evidence type="ECO:0000259" key="1">
    <source>
        <dbReference type="PROSITE" id="PS50404"/>
    </source>
</evidence>
<evidence type="ECO:0000313" key="3">
    <source>
        <dbReference type="Proteomes" id="UP000696485"/>
    </source>
</evidence>